<feature type="signal peptide" evidence="2">
    <location>
        <begin position="1"/>
        <end position="24"/>
    </location>
</feature>
<keyword evidence="2" id="KW-0732">Signal</keyword>
<evidence type="ECO:0000313" key="3">
    <source>
        <dbReference type="EMBL" id="PNR44997.1"/>
    </source>
</evidence>
<gene>
    <name evidence="3" type="ORF">PHYPA_014767</name>
</gene>
<evidence type="ECO:0000256" key="1">
    <source>
        <dbReference type="SAM" id="MobiDB-lite"/>
    </source>
</evidence>
<feature type="region of interest" description="Disordered" evidence="1">
    <location>
        <begin position="95"/>
        <end position="182"/>
    </location>
</feature>
<dbReference type="EnsemblPlants" id="Pp3c11_8670V3.2">
    <property type="protein sequence ID" value="Pp3c11_8670V3.2"/>
    <property type="gene ID" value="Pp3c11_8670"/>
</dbReference>
<sequence length="212" mass="21039">MPRFFIVIALIGQLFLQAPGSADAARGTPAVVSHDEGNPCRTCWGSEDANNATDRKVEGRFPGYHEDVTGAAHKLAPVFQVNASTKVRSQSDRYIRGSNKFSRSEGGVKTEVKADNPGGWGSTPPAAPSNNGGWGNPPPSPPLFGGTPFLPPLPPIPPLPSLLPPFGGSPNTPVGGGGGGGGGGGNGNSGICIGFCPGAGSGGGGGGGGGHH</sequence>
<reference evidence="3 5" key="2">
    <citation type="journal article" date="2018" name="Plant J.">
        <title>The Physcomitrella patens chromosome-scale assembly reveals moss genome structure and evolution.</title>
        <authorList>
            <person name="Lang D."/>
            <person name="Ullrich K.K."/>
            <person name="Murat F."/>
            <person name="Fuchs J."/>
            <person name="Jenkins J."/>
            <person name="Haas F.B."/>
            <person name="Piednoel M."/>
            <person name="Gundlach H."/>
            <person name="Van Bel M."/>
            <person name="Meyberg R."/>
            <person name="Vives C."/>
            <person name="Morata J."/>
            <person name="Symeonidi A."/>
            <person name="Hiss M."/>
            <person name="Muchero W."/>
            <person name="Kamisugi Y."/>
            <person name="Saleh O."/>
            <person name="Blanc G."/>
            <person name="Decker E.L."/>
            <person name="van Gessel N."/>
            <person name="Grimwood J."/>
            <person name="Hayes R.D."/>
            <person name="Graham S.W."/>
            <person name="Gunter L.E."/>
            <person name="McDaniel S.F."/>
            <person name="Hoernstein S.N.W."/>
            <person name="Larsson A."/>
            <person name="Li F.W."/>
            <person name="Perroud P.F."/>
            <person name="Phillips J."/>
            <person name="Ranjan P."/>
            <person name="Rokshar D.S."/>
            <person name="Rothfels C.J."/>
            <person name="Schneider L."/>
            <person name="Shu S."/>
            <person name="Stevenson D.W."/>
            <person name="Thummler F."/>
            <person name="Tillich M."/>
            <person name="Villarreal Aguilar J.C."/>
            <person name="Widiez T."/>
            <person name="Wong G.K."/>
            <person name="Wymore A."/>
            <person name="Zhang Y."/>
            <person name="Zimmer A.D."/>
            <person name="Quatrano R.S."/>
            <person name="Mayer K.F.X."/>
            <person name="Goodstein D."/>
            <person name="Casacuberta J.M."/>
            <person name="Vandepoele K."/>
            <person name="Reski R."/>
            <person name="Cuming A.C."/>
            <person name="Tuskan G.A."/>
            <person name="Maumus F."/>
            <person name="Salse J."/>
            <person name="Schmutz J."/>
            <person name="Rensing S.A."/>
        </authorList>
    </citation>
    <scope>NUCLEOTIDE SEQUENCE [LARGE SCALE GENOMIC DNA]</scope>
    <source>
        <strain evidence="4 5">cv. Gransden 2004</strain>
    </source>
</reference>
<name>A0A2K1JTZ3_PHYPA</name>
<dbReference type="PaxDb" id="3218-PP1S61_18V6.1"/>
<reference evidence="4" key="3">
    <citation type="submission" date="2020-12" db="UniProtKB">
        <authorList>
            <consortium name="EnsemblPlants"/>
        </authorList>
    </citation>
    <scope>IDENTIFICATION</scope>
</reference>
<proteinExistence type="predicted"/>
<evidence type="ECO:0000256" key="2">
    <source>
        <dbReference type="SAM" id="SignalP"/>
    </source>
</evidence>
<feature type="compositionally biased region" description="Low complexity" evidence="1">
    <location>
        <begin position="164"/>
        <end position="173"/>
    </location>
</feature>
<keyword evidence="5" id="KW-1185">Reference proteome</keyword>
<feature type="chain" id="PRO_5036318988" evidence="2">
    <location>
        <begin position="25"/>
        <end position="212"/>
    </location>
</feature>
<accession>A0A2K1JTZ3</accession>
<dbReference type="EnsemblPlants" id="Pp3c11_8670V3.1">
    <property type="protein sequence ID" value="Pp3c11_8670V3.1"/>
    <property type="gene ID" value="Pp3c11_8670"/>
</dbReference>
<evidence type="ECO:0000313" key="5">
    <source>
        <dbReference type="Proteomes" id="UP000006727"/>
    </source>
</evidence>
<dbReference type="Proteomes" id="UP000006727">
    <property type="component" value="Chromosome 11"/>
</dbReference>
<feature type="compositionally biased region" description="Pro residues" evidence="1">
    <location>
        <begin position="149"/>
        <end position="163"/>
    </location>
</feature>
<dbReference type="InParanoid" id="A0A2K1JTZ3"/>
<evidence type="ECO:0000313" key="4">
    <source>
        <dbReference type="EnsemblPlants" id="Pp3c11_8670V3.1"/>
    </source>
</evidence>
<dbReference type="EMBL" id="ABEU02000011">
    <property type="protein sequence ID" value="PNR44997.1"/>
    <property type="molecule type" value="Genomic_DNA"/>
</dbReference>
<feature type="compositionally biased region" description="Basic and acidic residues" evidence="1">
    <location>
        <begin position="102"/>
        <end position="114"/>
    </location>
</feature>
<dbReference type="Gramene" id="Pp3c11_8670V3.1">
    <property type="protein sequence ID" value="Pp3c11_8670V3.1"/>
    <property type="gene ID" value="Pp3c11_8670"/>
</dbReference>
<dbReference type="AlphaFoldDB" id="A0A2K1JTZ3"/>
<protein>
    <submittedName>
        <fullName evidence="3 4">Uncharacterized protein</fullName>
    </submittedName>
</protein>
<reference evidence="3 5" key="1">
    <citation type="journal article" date="2008" name="Science">
        <title>The Physcomitrella genome reveals evolutionary insights into the conquest of land by plants.</title>
        <authorList>
            <person name="Rensing S."/>
            <person name="Lang D."/>
            <person name="Zimmer A."/>
            <person name="Terry A."/>
            <person name="Salamov A."/>
            <person name="Shapiro H."/>
            <person name="Nishiyama T."/>
            <person name="Perroud P.-F."/>
            <person name="Lindquist E."/>
            <person name="Kamisugi Y."/>
            <person name="Tanahashi T."/>
            <person name="Sakakibara K."/>
            <person name="Fujita T."/>
            <person name="Oishi K."/>
            <person name="Shin-I T."/>
            <person name="Kuroki Y."/>
            <person name="Toyoda A."/>
            <person name="Suzuki Y."/>
            <person name="Hashimoto A."/>
            <person name="Yamaguchi K."/>
            <person name="Sugano A."/>
            <person name="Kohara Y."/>
            <person name="Fujiyama A."/>
            <person name="Anterola A."/>
            <person name="Aoki S."/>
            <person name="Ashton N."/>
            <person name="Barbazuk W.B."/>
            <person name="Barker E."/>
            <person name="Bennetzen J."/>
            <person name="Bezanilla M."/>
            <person name="Blankenship R."/>
            <person name="Cho S.H."/>
            <person name="Dutcher S."/>
            <person name="Estelle M."/>
            <person name="Fawcett J.A."/>
            <person name="Gundlach H."/>
            <person name="Hanada K."/>
            <person name="Heyl A."/>
            <person name="Hicks K.A."/>
            <person name="Hugh J."/>
            <person name="Lohr M."/>
            <person name="Mayer K."/>
            <person name="Melkozernov A."/>
            <person name="Murata T."/>
            <person name="Nelson D."/>
            <person name="Pils B."/>
            <person name="Prigge M."/>
            <person name="Reiss B."/>
            <person name="Renner T."/>
            <person name="Rombauts S."/>
            <person name="Rushton P."/>
            <person name="Sanderfoot A."/>
            <person name="Schween G."/>
            <person name="Shiu S.-H."/>
            <person name="Stueber K."/>
            <person name="Theodoulou F.L."/>
            <person name="Tu H."/>
            <person name="Van de Peer Y."/>
            <person name="Verrier P.J."/>
            <person name="Waters E."/>
            <person name="Wood A."/>
            <person name="Yang L."/>
            <person name="Cove D."/>
            <person name="Cuming A."/>
            <person name="Hasebe M."/>
            <person name="Lucas S."/>
            <person name="Mishler D.B."/>
            <person name="Reski R."/>
            <person name="Grigoriev I."/>
            <person name="Quatrano R.S."/>
            <person name="Boore J.L."/>
        </authorList>
    </citation>
    <scope>NUCLEOTIDE SEQUENCE [LARGE SCALE GENOMIC DNA]</scope>
    <source>
        <strain evidence="4 5">cv. Gransden 2004</strain>
    </source>
</reference>
<dbReference type="Gramene" id="Pp3c11_8670V3.2">
    <property type="protein sequence ID" value="Pp3c11_8670V3.2"/>
    <property type="gene ID" value="Pp3c11_8670"/>
</dbReference>
<organism evidence="3">
    <name type="scientific">Physcomitrium patens</name>
    <name type="common">Spreading-leaved earth moss</name>
    <name type="synonym">Physcomitrella patens</name>
    <dbReference type="NCBI Taxonomy" id="3218"/>
    <lineage>
        <taxon>Eukaryota</taxon>
        <taxon>Viridiplantae</taxon>
        <taxon>Streptophyta</taxon>
        <taxon>Embryophyta</taxon>
        <taxon>Bryophyta</taxon>
        <taxon>Bryophytina</taxon>
        <taxon>Bryopsida</taxon>
        <taxon>Funariidae</taxon>
        <taxon>Funariales</taxon>
        <taxon>Funariaceae</taxon>
        <taxon>Physcomitrium</taxon>
    </lineage>
</organism>